<dbReference type="GO" id="GO:0097720">
    <property type="term" value="P:calcineurin-mediated signaling"/>
    <property type="evidence" value="ECO:0007669"/>
    <property type="project" value="InterPro"/>
</dbReference>
<dbReference type="Gene3D" id="3.60.21.10">
    <property type="match status" value="1"/>
</dbReference>
<protein>
    <submittedName>
        <fullName evidence="2">Metallo-dependent phosphatase</fullName>
    </submittedName>
</protein>
<sequence>MKLSVDRGCFGIECLPYLHTLGLWYPKKSTLLRGNHECEHLTGYSTFKRECLRKYSALVYETCINSFCSLPITILVDGRYLCVLSGVSPKLGSLDDFKRLNRL</sequence>
<keyword evidence="3" id="KW-1185">Reference proteome</keyword>
<dbReference type="Pfam" id="PF00149">
    <property type="entry name" value="Metallophos"/>
    <property type="match status" value="1"/>
</dbReference>
<accession>A0A167T2E5</accession>
<dbReference type="InterPro" id="IPR029052">
    <property type="entry name" value="Metallo-depent_PP-like"/>
</dbReference>
<dbReference type="EMBL" id="KV418522">
    <property type="protein sequence ID" value="KZP02493.1"/>
    <property type="molecule type" value="Genomic_DNA"/>
</dbReference>
<evidence type="ECO:0000259" key="1">
    <source>
        <dbReference type="PROSITE" id="PS00125"/>
    </source>
</evidence>
<dbReference type="SUPFAM" id="SSF56300">
    <property type="entry name" value="Metallo-dependent phosphatases"/>
    <property type="match status" value="1"/>
</dbReference>
<evidence type="ECO:0000313" key="3">
    <source>
        <dbReference type="Proteomes" id="UP000076532"/>
    </source>
</evidence>
<dbReference type="InterPro" id="IPR004843">
    <property type="entry name" value="Calcineurin-like_PHP"/>
</dbReference>
<gene>
    <name evidence="2" type="ORF">FIBSPDRAFT_31078</name>
</gene>
<evidence type="ECO:0000313" key="2">
    <source>
        <dbReference type="EMBL" id="KZP02493.1"/>
    </source>
</evidence>
<name>A0A167T2E5_9AGAM</name>
<dbReference type="AlphaFoldDB" id="A0A167T2E5"/>
<dbReference type="STRING" id="436010.A0A167T2E5"/>
<dbReference type="PRINTS" id="PR00114">
    <property type="entry name" value="STPHPHTASE"/>
</dbReference>
<dbReference type="PANTHER" id="PTHR45673">
    <property type="entry name" value="SERINE/THREONINE-PROTEIN PHOSPHATASE 2B CATALYTIC SUBUNIT 1-RELATED"/>
    <property type="match status" value="1"/>
</dbReference>
<dbReference type="Proteomes" id="UP000076532">
    <property type="component" value="Unassembled WGS sequence"/>
</dbReference>
<dbReference type="OrthoDB" id="5593063at2759"/>
<dbReference type="InterPro" id="IPR006186">
    <property type="entry name" value="Ser/Thr-sp_prot-phosphatase"/>
</dbReference>
<feature type="domain" description="Serine/threonine specific protein phosphatases" evidence="1">
    <location>
        <begin position="32"/>
        <end position="37"/>
    </location>
</feature>
<dbReference type="PROSITE" id="PS00125">
    <property type="entry name" value="SER_THR_PHOSPHATASE"/>
    <property type="match status" value="1"/>
</dbReference>
<dbReference type="GO" id="GO:0033192">
    <property type="term" value="F:calmodulin-dependent protein phosphatase activity"/>
    <property type="evidence" value="ECO:0007669"/>
    <property type="project" value="InterPro"/>
</dbReference>
<reference evidence="2 3" key="1">
    <citation type="journal article" date="2016" name="Mol. Biol. Evol.">
        <title>Comparative Genomics of Early-Diverging Mushroom-Forming Fungi Provides Insights into the Origins of Lignocellulose Decay Capabilities.</title>
        <authorList>
            <person name="Nagy L.G."/>
            <person name="Riley R."/>
            <person name="Tritt A."/>
            <person name="Adam C."/>
            <person name="Daum C."/>
            <person name="Floudas D."/>
            <person name="Sun H."/>
            <person name="Yadav J.S."/>
            <person name="Pangilinan J."/>
            <person name="Larsson K.H."/>
            <person name="Matsuura K."/>
            <person name="Barry K."/>
            <person name="Labutti K."/>
            <person name="Kuo R."/>
            <person name="Ohm R.A."/>
            <person name="Bhattacharya S.S."/>
            <person name="Shirouzu T."/>
            <person name="Yoshinaga Y."/>
            <person name="Martin F.M."/>
            <person name="Grigoriev I.V."/>
            <person name="Hibbett D.S."/>
        </authorList>
    </citation>
    <scope>NUCLEOTIDE SEQUENCE [LARGE SCALE GENOMIC DNA]</scope>
    <source>
        <strain evidence="2 3">CBS 109695</strain>
    </source>
</reference>
<dbReference type="InterPro" id="IPR043360">
    <property type="entry name" value="PP2B"/>
</dbReference>
<proteinExistence type="predicted"/>
<organism evidence="2 3">
    <name type="scientific">Athelia psychrophila</name>
    <dbReference type="NCBI Taxonomy" id="1759441"/>
    <lineage>
        <taxon>Eukaryota</taxon>
        <taxon>Fungi</taxon>
        <taxon>Dikarya</taxon>
        <taxon>Basidiomycota</taxon>
        <taxon>Agaricomycotina</taxon>
        <taxon>Agaricomycetes</taxon>
        <taxon>Agaricomycetidae</taxon>
        <taxon>Atheliales</taxon>
        <taxon>Atheliaceae</taxon>
        <taxon>Athelia</taxon>
    </lineage>
</organism>